<name>A0AAU8GTI9_9BACT</name>
<dbReference type="AlphaFoldDB" id="A0AAU8GTI9"/>
<dbReference type="EMBL" id="CP144373">
    <property type="protein sequence ID" value="XCH45854.1"/>
    <property type="molecule type" value="Genomic_DNA"/>
</dbReference>
<sequence>MVIEVKPQKDESSDVEQITQKVFFKTIELLGGIRKLAEYRSLTWLPALARASYAVVLKEKFLKTEEEIASLVGITKNTVRMILRADPEIALKKIKELQEASVETKKELKVHTAGAIARLAYNEIKDTTSGQ</sequence>
<dbReference type="NCBIfam" id="TIGR03879">
    <property type="entry name" value="near_KaiC_dom"/>
    <property type="match status" value="1"/>
</dbReference>
<dbReference type="InterPro" id="IPR022285">
    <property type="entry name" value="CHP03879_regulat_dom_put"/>
</dbReference>
<dbReference type="RefSeq" id="WP_353683396.1">
    <property type="nucleotide sequence ID" value="NZ_CP144373.1"/>
</dbReference>
<accession>A0AAU8GTI9</accession>
<organism evidence="1">
    <name type="scientific">Thermodesulfovibrio autotrophicus</name>
    <dbReference type="NCBI Taxonomy" id="3118333"/>
    <lineage>
        <taxon>Bacteria</taxon>
        <taxon>Pseudomonadati</taxon>
        <taxon>Nitrospirota</taxon>
        <taxon>Thermodesulfovibrionia</taxon>
        <taxon>Thermodesulfovibrionales</taxon>
        <taxon>Thermodesulfovibrionaceae</taxon>
        <taxon>Thermodesulfovibrio</taxon>
    </lineage>
</organism>
<protein>
    <recommendedName>
        <fullName evidence="2">Regulatory domain protein</fullName>
    </recommendedName>
</protein>
<proteinExistence type="predicted"/>
<reference evidence="1" key="1">
    <citation type="submission" date="2024-01" db="EMBL/GenBank/DDBJ databases">
        <title>The first autotrophic representatives of the genus Thermodesulfovibrio.</title>
        <authorList>
            <person name="Maltseva A.I."/>
            <person name="Elcheninov A.G."/>
            <person name="Kublanov I.V."/>
            <person name="Lebedinsky A.V."/>
            <person name="Frolov E.N."/>
        </authorList>
    </citation>
    <scope>NUCLEOTIDE SEQUENCE</scope>
    <source>
        <strain evidence="1">3907-1M</strain>
    </source>
</reference>
<evidence type="ECO:0008006" key="2">
    <source>
        <dbReference type="Google" id="ProtNLM"/>
    </source>
</evidence>
<dbReference type="KEGG" id="taut:V4D30_05840"/>
<evidence type="ECO:0000313" key="1">
    <source>
        <dbReference type="EMBL" id="XCH45854.1"/>
    </source>
</evidence>
<dbReference type="PANTHER" id="PTHR40727">
    <property type="entry name" value="TRANSCRIPTION REGULATOR, ENCODED NEXT TO RECA SUPERFAMILY ATPASE-RELATED"/>
    <property type="match status" value="1"/>
</dbReference>
<gene>
    <name evidence="1" type="ORF">V4D30_05840</name>
</gene>
<dbReference type="PANTHER" id="PTHR40727:SF1">
    <property type="entry name" value="BACTERIO-OPSIN ACTIVATOR"/>
    <property type="match status" value="1"/>
</dbReference>